<dbReference type="EMBL" id="JAYJLD010000032">
    <property type="protein sequence ID" value="MEB3103307.1"/>
    <property type="molecule type" value="Genomic_DNA"/>
</dbReference>
<dbReference type="RefSeq" id="WP_371755435.1">
    <property type="nucleotide sequence ID" value="NZ_JAYJLD010000032.1"/>
</dbReference>
<proteinExistence type="predicted"/>
<evidence type="ECO:0000313" key="2">
    <source>
        <dbReference type="Proteomes" id="UP001310386"/>
    </source>
</evidence>
<name>A0ABU5ZN47_9BACL</name>
<keyword evidence="2" id="KW-1185">Reference proteome</keyword>
<gene>
    <name evidence="1" type="ORF">VF724_16865</name>
</gene>
<reference evidence="1" key="1">
    <citation type="submission" date="2023-12" db="EMBL/GenBank/DDBJ databases">
        <title>Fervidustalea candida gen. nov., sp. nov., a novel member of the family Paenibacillaceae isolated from a geothermal area.</title>
        <authorList>
            <person name="Li W.-J."/>
            <person name="Jiao J.-Y."/>
            <person name="Chen Y."/>
        </authorList>
    </citation>
    <scope>NUCLEOTIDE SEQUENCE</scope>
    <source>
        <strain evidence="1">SYSU GA230002</strain>
    </source>
</reference>
<comment type="caution">
    <text evidence="1">The sequence shown here is derived from an EMBL/GenBank/DDBJ whole genome shotgun (WGS) entry which is preliminary data.</text>
</comment>
<sequence>MYAITSGGGCFCPTQPPVCYGIGLSEEGEMMPSLELVGKQKNGFGDTIYYIRDQNGTTNMIHESRLSDFLKKNGVSVLKEGDPFKYSTGKNK</sequence>
<protein>
    <submittedName>
        <fullName evidence="1">Uncharacterized protein</fullName>
    </submittedName>
</protein>
<accession>A0ABU5ZN47</accession>
<dbReference type="Proteomes" id="UP001310386">
    <property type="component" value="Unassembled WGS sequence"/>
</dbReference>
<evidence type="ECO:0000313" key="1">
    <source>
        <dbReference type="EMBL" id="MEB3103307.1"/>
    </source>
</evidence>
<organism evidence="1 2">
    <name type="scientific">Ferviditalea candida</name>
    <dbReference type="NCBI Taxonomy" id="3108399"/>
    <lineage>
        <taxon>Bacteria</taxon>
        <taxon>Bacillati</taxon>
        <taxon>Bacillota</taxon>
        <taxon>Bacilli</taxon>
        <taxon>Bacillales</taxon>
        <taxon>Paenibacillaceae</taxon>
        <taxon>Ferviditalea</taxon>
    </lineage>
</organism>